<sequence length="146" mass="16672">EPYRSGQTFTPTQCHLLTKVYTLMHRVTNTYPNLYLEIKEAPDDTPTGPVLSSGYTVWGYIPDGAVPAWIETEMSPLVIKPNVRYAKIAQTAFIGAGILRWWRRYRNATYPGGMRIYSTDSGNTWSKFPLHDFLFQEWGIPPKGEP</sequence>
<evidence type="ECO:0000313" key="1">
    <source>
        <dbReference type="EMBL" id="GAI55318.1"/>
    </source>
</evidence>
<gene>
    <name evidence="1" type="ORF">S06H3_53229</name>
</gene>
<feature type="non-terminal residue" evidence="1">
    <location>
        <position position="1"/>
    </location>
</feature>
<dbReference type="AlphaFoldDB" id="X1PHI3"/>
<protein>
    <submittedName>
        <fullName evidence="1">Uncharacterized protein</fullName>
    </submittedName>
</protein>
<proteinExistence type="predicted"/>
<dbReference type="EMBL" id="BARV01033921">
    <property type="protein sequence ID" value="GAI55318.1"/>
    <property type="molecule type" value="Genomic_DNA"/>
</dbReference>
<accession>X1PHI3</accession>
<comment type="caution">
    <text evidence="1">The sequence shown here is derived from an EMBL/GenBank/DDBJ whole genome shotgun (WGS) entry which is preliminary data.</text>
</comment>
<name>X1PHI3_9ZZZZ</name>
<organism evidence="1">
    <name type="scientific">marine sediment metagenome</name>
    <dbReference type="NCBI Taxonomy" id="412755"/>
    <lineage>
        <taxon>unclassified sequences</taxon>
        <taxon>metagenomes</taxon>
        <taxon>ecological metagenomes</taxon>
    </lineage>
</organism>
<reference evidence="1" key="1">
    <citation type="journal article" date="2014" name="Front. Microbiol.">
        <title>High frequency of phylogenetically diverse reductive dehalogenase-homologous genes in deep subseafloor sedimentary metagenomes.</title>
        <authorList>
            <person name="Kawai M."/>
            <person name="Futagami T."/>
            <person name="Toyoda A."/>
            <person name="Takaki Y."/>
            <person name="Nishi S."/>
            <person name="Hori S."/>
            <person name="Arai W."/>
            <person name="Tsubouchi T."/>
            <person name="Morono Y."/>
            <person name="Uchiyama I."/>
            <person name="Ito T."/>
            <person name="Fujiyama A."/>
            <person name="Inagaki F."/>
            <person name="Takami H."/>
        </authorList>
    </citation>
    <scope>NUCLEOTIDE SEQUENCE</scope>
    <source>
        <strain evidence="1">Expedition CK06-06</strain>
    </source>
</reference>